<dbReference type="Pfam" id="PF08709">
    <property type="entry name" value="Ins145_P3_rec"/>
    <property type="match status" value="1"/>
</dbReference>
<comment type="caution">
    <text evidence="2">The sequence shown here is derived from an EMBL/GenBank/DDBJ whole genome shotgun (WGS) entry which is preliminary data.</text>
</comment>
<organism evidence="2 3">
    <name type="scientific">Streblomastix strix</name>
    <dbReference type="NCBI Taxonomy" id="222440"/>
    <lineage>
        <taxon>Eukaryota</taxon>
        <taxon>Metamonada</taxon>
        <taxon>Preaxostyla</taxon>
        <taxon>Oxymonadida</taxon>
        <taxon>Streblomastigidae</taxon>
        <taxon>Streblomastix</taxon>
    </lineage>
</organism>
<dbReference type="InterPro" id="IPR014821">
    <property type="entry name" value="Ins145_P3_rcpt"/>
</dbReference>
<evidence type="ECO:0000313" key="3">
    <source>
        <dbReference type="Proteomes" id="UP000324800"/>
    </source>
</evidence>
<dbReference type="AlphaFoldDB" id="A0A5J4TWZ5"/>
<feature type="domain" description="Inositol 1,4,5-trisphosphate/ryanodine receptor" evidence="1">
    <location>
        <begin position="3"/>
        <end position="168"/>
    </location>
</feature>
<feature type="non-terminal residue" evidence="2">
    <location>
        <position position="452"/>
    </location>
</feature>
<dbReference type="Gene3D" id="2.80.10.50">
    <property type="match status" value="1"/>
</dbReference>
<reference evidence="2 3" key="1">
    <citation type="submission" date="2019-03" db="EMBL/GenBank/DDBJ databases">
        <title>Single cell metagenomics reveals metabolic interactions within the superorganism composed of flagellate Streblomastix strix and complex community of Bacteroidetes bacteria on its surface.</title>
        <authorList>
            <person name="Treitli S.C."/>
            <person name="Kolisko M."/>
            <person name="Husnik F."/>
            <person name="Keeling P."/>
            <person name="Hampl V."/>
        </authorList>
    </citation>
    <scope>NUCLEOTIDE SEQUENCE [LARGE SCALE GENOMIC DNA]</scope>
    <source>
        <strain evidence="2">ST1C</strain>
    </source>
</reference>
<name>A0A5J4TWZ5_9EUKA</name>
<evidence type="ECO:0000259" key="1">
    <source>
        <dbReference type="Pfam" id="PF08709"/>
    </source>
</evidence>
<proteinExistence type="predicted"/>
<evidence type="ECO:0000313" key="2">
    <source>
        <dbReference type="EMBL" id="KAA6362409.1"/>
    </source>
</evidence>
<protein>
    <recommendedName>
        <fullName evidence="1">Inositol 1,4,5-trisphosphate/ryanodine receptor domain-containing protein</fullName>
    </recommendedName>
</protein>
<accession>A0A5J4TWZ5</accession>
<gene>
    <name evidence="2" type="ORF">EZS28_042064</name>
</gene>
<dbReference type="Proteomes" id="UP000324800">
    <property type="component" value="Unassembled WGS sequence"/>
</dbReference>
<feature type="non-terminal residue" evidence="2">
    <location>
        <position position="1"/>
    </location>
</feature>
<sequence length="452" mass="52149">DSILHFGDTVFFYQNVQSVYPVLTVSDNVSAILYSDKDINRTSSDLFRHFGHCLFEILPCAKESDIKHSAKQIDRRSTDDIMDILDCSYNLIGKPITYGSVVYLRSLVNQSYLGVRQGDFGGYICLTNDIDFASFSIDPPAKQNQLNDNVCTGYKILLRNTQIQLFISANKDTIFEMFPQLDQQEENIQEEQTILAQNELDKNLWEEKFAPIKYGADRSVWTIVRFGKLHRNQQLISSILSSSQDTQTQQQQNIPSSVQSSQILRTHKLIHLDNIGVNASLASLHMRPYNMQLPYFATIFNRLKQNTHVQSKQQLSQTEKEIQQFLKAKLGRIDFSKIQLLNMKESMNLIRKYLKSRDEENEAQYESRVRRLAILCKIVLNNNNNIIKTIANQNKDSEKRNVDTLKAQQSNSQIVKEEWSCSVESVSRGMIQTRRGQYAIFREKCDNSRSIL</sequence>
<dbReference type="EMBL" id="SNRW01024240">
    <property type="protein sequence ID" value="KAA6362409.1"/>
    <property type="molecule type" value="Genomic_DNA"/>
</dbReference>